<feature type="domain" description="Major facilitator superfamily (MFS) profile" evidence="8">
    <location>
        <begin position="33"/>
        <end position="472"/>
    </location>
</feature>
<dbReference type="InterPro" id="IPR036259">
    <property type="entry name" value="MFS_trans_sf"/>
</dbReference>
<accession>A0A1Y1UJE7</accession>
<feature type="transmembrane region" description="Helical" evidence="7">
    <location>
        <begin position="164"/>
        <end position="184"/>
    </location>
</feature>
<dbReference type="InterPro" id="IPR020846">
    <property type="entry name" value="MFS_dom"/>
</dbReference>
<feature type="transmembrane region" description="Helical" evidence="7">
    <location>
        <begin position="103"/>
        <end position="121"/>
    </location>
</feature>
<feature type="transmembrane region" description="Helical" evidence="7">
    <location>
        <begin position="351"/>
        <end position="373"/>
    </location>
</feature>
<feature type="transmembrane region" description="Helical" evidence="7">
    <location>
        <begin position="22"/>
        <end position="42"/>
    </location>
</feature>
<feature type="transmembrane region" description="Helical" evidence="7">
    <location>
        <begin position="196"/>
        <end position="214"/>
    </location>
</feature>
<dbReference type="PROSITE" id="PS50850">
    <property type="entry name" value="MFS"/>
    <property type="match status" value="1"/>
</dbReference>
<dbReference type="Proteomes" id="UP000193218">
    <property type="component" value="Unassembled WGS sequence"/>
</dbReference>
<dbReference type="OrthoDB" id="6133115at2759"/>
<feature type="transmembrane region" description="Helical" evidence="7">
    <location>
        <begin position="385"/>
        <end position="408"/>
    </location>
</feature>
<dbReference type="GO" id="GO:0016020">
    <property type="term" value="C:membrane"/>
    <property type="evidence" value="ECO:0007669"/>
    <property type="project" value="UniProtKB-SubCell"/>
</dbReference>
<evidence type="ECO:0000256" key="5">
    <source>
        <dbReference type="ARBA" id="ARBA00022989"/>
    </source>
</evidence>
<dbReference type="Gene3D" id="1.20.1250.20">
    <property type="entry name" value="MFS general substrate transporter like domains"/>
    <property type="match status" value="1"/>
</dbReference>
<comment type="similarity">
    <text evidence="2">Belongs to the major facilitator superfamily. Sugar transporter (TC 2.A.1.1) family.</text>
</comment>
<keyword evidence="4 7" id="KW-0812">Transmembrane</keyword>
<dbReference type="AlphaFoldDB" id="A0A1Y1UJE7"/>
<protein>
    <submittedName>
        <fullName evidence="9">General substrate transporter</fullName>
    </submittedName>
</protein>
<dbReference type="InterPro" id="IPR005828">
    <property type="entry name" value="MFS_sugar_transport-like"/>
</dbReference>
<dbReference type="FunFam" id="1.20.1250.20:FF:000134">
    <property type="entry name" value="MFS sugar transporter protein"/>
    <property type="match status" value="1"/>
</dbReference>
<comment type="caution">
    <text evidence="9">The sequence shown here is derived from an EMBL/GenBank/DDBJ whole genome shotgun (WGS) entry which is preliminary data.</text>
</comment>
<reference evidence="9 10" key="1">
    <citation type="submission" date="2017-03" db="EMBL/GenBank/DDBJ databases">
        <title>Widespread Adenine N6-methylation of Active Genes in Fungi.</title>
        <authorList>
            <consortium name="DOE Joint Genome Institute"/>
            <person name="Mondo S.J."/>
            <person name="Dannebaum R.O."/>
            <person name="Kuo R.C."/>
            <person name="Louie K.B."/>
            <person name="Bewick A.J."/>
            <person name="Labutti K."/>
            <person name="Haridas S."/>
            <person name="Kuo A."/>
            <person name="Salamov A."/>
            <person name="Ahrendt S.R."/>
            <person name="Lau R."/>
            <person name="Bowen B.P."/>
            <person name="Lipzen A."/>
            <person name="Sullivan W."/>
            <person name="Andreopoulos W.B."/>
            <person name="Clum A."/>
            <person name="Lindquist E."/>
            <person name="Daum C."/>
            <person name="Northen T.R."/>
            <person name="Ramamoorthy G."/>
            <person name="Schmitz R.J."/>
            <person name="Gryganskyi A."/>
            <person name="Culley D."/>
            <person name="Magnuson J."/>
            <person name="James T.Y."/>
            <person name="O'Malley M.A."/>
            <person name="Stajich J.E."/>
            <person name="Spatafora J.W."/>
            <person name="Visel A."/>
            <person name="Grigoriev I.V."/>
        </authorList>
    </citation>
    <scope>NUCLEOTIDE SEQUENCE [LARGE SCALE GENOMIC DNA]</scope>
    <source>
        <strain evidence="9 10">NRRL Y-17943</strain>
    </source>
</reference>
<gene>
    <name evidence="9" type="ORF">BD324DRAFT_641481</name>
</gene>
<sequence length="515" mass="56753">MSAEDRATALKLANEADPGPPISSWAHIQFLLTCFIVIVNSCDTGFDTTIMSSVNSMKQFQNFFGLTSGSPSTGIVFGIYTVGGVTAFFPNIILPDLIGRRYSMLWGNTLLIIGACISANSRSMSMLLGGRWLTGFGCSTAALSAKTYMSEITSPRSRGRYMGVLNSFYYVGQIIATGVAIPLGRVASEYSWRTCLYLQCGPAIINALFVLFIAESPRWLYARGRKEEAVAILAKYHSRDNDPTSPLIRLQVQEIEENISVNGADRRFWDFRMLFNSRSNRYRFGLCVIISCWGQLAGNGMITYFLPVLLELAGIVDRDRQRQLNLVNSCTSMIGALSGSAIVDHVGRRKLLLFGISAAACGMLIVGCLLSPAGEQSQTRANAGISFIFLFMVVFSFGMTPLQGLYPAEVLTFENRAKGLSLQGWVTNAVSTINTFGLPPALGKVGYIMYLIFFAWDIVGVITVWLFAVETKQLTLEEMEDIFTAPYPKKRSFEVAKAARERVKRDKERRSGVVA</sequence>
<dbReference type="InterPro" id="IPR005829">
    <property type="entry name" value="Sugar_transporter_CS"/>
</dbReference>
<evidence type="ECO:0000313" key="10">
    <source>
        <dbReference type="Proteomes" id="UP000193218"/>
    </source>
</evidence>
<evidence type="ECO:0000256" key="4">
    <source>
        <dbReference type="ARBA" id="ARBA00022692"/>
    </source>
</evidence>
<evidence type="ECO:0000256" key="2">
    <source>
        <dbReference type="ARBA" id="ARBA00010992"/>
    </source>
</evidence>
<evidence type="ECO:0000256" key="3">
    <source>
        <dbReference type="ARBA" id="ARBA00022448"/>
    </source>
</evidence>
<name>A0A1Y1UJE7_9TREE</name>
<dbReference type="GO" id="GO:0005351">
    <property type="term" value="F:carbohydrate:proton symporter activity"/>
    <property type="evidence" value="ECO:0007669"/>
    <property type="project" value="TreeGrafter"/>
</dbReference>
<keyword evidence="6 7" id="KW-0472">Membrane</keyword>
<evidence type="ECO:0000259" key="8">
    <source>
        <dbReference type="PROSITE" id="PS50850"/>
    </source>
</evidence>
<dbReference type="EMBL" id="NBSH01000004">
    <property type="protein sequence ID" value="ORX38190.1"/>
    <property type="molecule type" value="Genomic_DNA"/>
</dbReference>
<feature type="transmembrane region" description="Helical" evidence="7">
    <location>
        <begin position="447"/>
        <end position="469"/>
    </location>
</feature>
<keyword evidence="10" id="KW-1185">Reference proteome</keyword>
<evidence type="ECO:0000256" key="1">
    <source>
        <dbReference type="ARBA" id="ARBA00004141"/>
    </source>
</evidence>
<dbReference type="InterPro" id="IPR050360">
    <property type="entry name" value="MFS_Sugar_Transporters"/>
</dbReference>
<feature type="transmembrane region" description="Helical" evidence="7">
    <location>
        <begin position="63"/>
        <end position="83"/>
    </location>
</feature>
<feature type="transmembrane region" description="Helical" evidence="7">
    <location>
        <begin position="282"/>
        <end position="306"/>
    </location>
</feature>
<dbReference type="SUPFAM" id="SSF103473">
    <property type="entry name" value="MFS general substrate transporter"/>
    <property type="match status" value="1"/>
</dbReference>
<dbReference type="PANTHER" id="PTHR48022">
    <property type="entry name" value="PLASTIDIC GLUCOSE TRANSPORTER 4"/>
    <property type="match status" value="1"/>
</dbReference>
<evidence type="ECO:0000256" key="7">
    <source>
        <dbReference type="SAM" id="Phobius"/>
    </source>
</evidence>
<comment type="subcellular location">
    <subcellularLocation>
        <location evidence="1">Membrane</location>
        <topology evidence="1">Multi-pass membrane protein</topology>
    </subcellularLocation>
</comment>
<dbReference type="PROSITE" id="PS00216">
    <property type="entry name" value="SUGAR_TRANSPORT_1"/>
    <property type="match status" value="1"/>
</dbReference>
<dbReference type="RefSeq" id="XP_021872112.1">
    <property type="nucleotide sequence ID" value="XM_022017422.1"/>
</dbReference>
<dbReference type="GeneID" id="33559231"/>
<proteinExistence type="inferred from homology"/>
<evidence type="ECO:0000256" key="6">
    <source>
        <dbReference type="ARBA" id="ARBA00023136"/>
    </source>
</evidence>
<dbReference type="Pfam" id="PF00083">
    <property type="entry name" value="Sugar_tr"/>
    <property type="match status" value="1"/>
</dbReference>
<organism evidence="9 10">
    <name type="scientific">Kockovaella imperatae</name>
    <dbReference type="NCBI Taxonomy" id="4999"/>
    <lineage>
        <taxon>Eukaryota</taxon>
        <taxon>Fungi</taxon>
        <taxon>Dikarya</taxon>
        <taxon>Basidiomycota</taxon>
        <taxon>Agaricomycotina</taxon>
        <taxon>Tremellomycetes</taxon>
        <taxon>Tremellales</taxon>
        <taxon>Cuniculitremaceae</taxon>
        <taxon>Kockovaella</taxon>
    </lineage>
</organism>
<keyword evidence="5 7" id="KW-1133">Transmembrane helix</keyword>
<evidence type="ECO:0000313" key="9">
    <source>
        <dbReference type="EMBL" id="ORX38190.1"/>
    </source>
</evidence>
<dbReference type="InParanoid" id="A0A1Y1UJE7"/>
<keyword evidence="3" id="KW-0813">Transport</keyword>
<dbReference type="PANTHER" id="PTHR48022:SF79">
    <property type="entry name" value="LACTOSE PERMEASE, PUTATIVE (AFU_ORTHOLOGUE AFUA_6G01860)-RELATED"/>
    <property type="match status" value="1"/>
</dbReference>